<dbReference type="Proteomes" id="UP000825935">
    <property type="component" value="Chromosome 8"/>
</dbReference>
<reference evidence="1" key="1">
    <citation type="submission" date="2021-08" db="EMBL/GenBank/DDBJ databases">
        <title>WGS assembly of Ceratopteris richardii.</title>
        <authorList>
            <person name="Marchant D.B."/>
            <person name="Chen G."/>
            <person name="Jenkins J."/>
            <person name="Shu S."/>
            <person name="Leebens-Mack J."/>
            <person name="Grimwood J."/>
            <person name="Schmutz J."/>
            <person name="Soltis P."/>
            <person name="Soltis D."/>
            <person name="Chen Z.-H."/>
        </authorList>
    </citation>
    <scope>NUCLEOTIDE SEQUENCE</scope>
    <source>
        <strain evidence="1">Whitten #5841</strain>
        <tissue evidence="1">Leaf</tissue>
    </source>
</reference>
<accession>A0A8T2UB68</accession>
<keyword evidence="2" id="KW-1185">Reference proteome</keyword>
<comment type="caution">
    <text evidence="1">The sequence shown here is derived from an EMBL/GenBank/DDBJ whole genome shotgun (WGS) entry which is preliminary data.</text>
</comment>
<dbReference type="AlphaFoldDB" id="A0A8T2UB68"/>
<name>A0A8T2UB68_CERRI</name>
<sequence>MVNQRAHAALSAAALSATSAVPFRLLQQSTRWISFLIPSAWHENPFIADVFSWWIPWRPMRKSMRPCSPPLTRPYAPRKPLFHLLMVQVFAHNSVMHVRPFITPSADSSTELFVWRHNATLLPFLHVHHFLPPRHKEYVHSMPTSTQRHMDLSVRFFGSLP</sequence>
<protein>
    <submittedName>
        <fullName evidence="1">Uncharacterized protein</fullName>
    </submittedName>
</protein>
<gene>
    <name evidence="1" type="ORF">KP509_08G031800</name>
</gene>
<dbReference type="EMBL" id="CM035413">
    <property type="protein sequence ID" value="KAH7431136.1"/>
    <property type="molecule type" value="Genomic_DNA"/>
</dbReference>
<evidence type="ECO:0000313" key="1">
    <source>
        <dbReference type="EMBL" id="KAH7431136.1"/>
    </source>
</evidence>
<evidence type="ECO:0000313" key="2">
    <source>
        <dbReference type="Proteomes" id="UP000825935"/>
    </source>
</evidence>
<organism evidence="1 2">
    <name type="scientific">Ceratopteris richardii</name>
    <name type="common">Triangle waterfern</name>
    <dbReference type="NCBI Taxonomy" id="49495"/>
    <lineage>
        <taxon>Eukaryota</taxon>
        <taxon>Viridiplantae</taxon>
        <taxon>Streptophyta</taxon>
        <taxon>Embryophyta</taxon>
        <taxon>Tracheophyta</taxon>
        <taxon>Polypodiopsida</taxon>
        <taxon>Polypodiidae</taxon>
        <taxon>Polypodiales</taxon>
        <taxon>Pteridineae</taxon>
        <taxon>Pteridaceae</taxon>
        <taxon>Parkerioideae</taxon>
        <taxon>Ceratopteris</taxon>
    </lineage>
</organism>
<proteinExistence type="predicted"/>